<dbReference type="Pfam" id="PF11136">
    <property type="entry name" value="DUF2889"/>
    <property type="match status" value="1"/>
</dbReference>
<comment type="caution">
    <text evidence="1">The sequence shown here is derived from an EMBL/GenBank/DDBJ whole genome shotgun (WGS) entry which is preliminary data.</text>
</comment>
<keyword evidence="2" id="KW-1185">Reference proteome</keyword>
<dbReference type="AlphaFoldDB" id="A0A418WMG1"/>
<dbReference type="OrthoDB" id="7498222at2"/>
<dbReference type="EMBL" id="QYUM01000003">
    <property type="protein sequence ID" value="RJF91192.1"/>
    <property type="molecule type" value="Genomic_DNA"/>
</dbReference>
<dbReference type="InterPro" id="IPR021312">
    <property type="entry name" value="DUF2889"/>
</dbReference>
<protein>
    <submittedName>
        <fullName evidence="1">DUF2889 domain-containing protein</fullName>
    </submittedName>
</protein>
<name>A0A418WMG1_9SPHN</name>
<accession>A0A418WMG1</accession>
<sequence>MVIGEIDKLPGFRRRFVVSPAADRVTAAVEDDYHCMAVTLHHDEAKVTAVSAIMDRAPWTTCPGAPAVLEATFTGVALSDVAARGEKQANCTHLHDLAVLAAAHAGDNAPIRYDILACDPIEGLVVAEIRRDGTLVHRIEHRDDIVTTPAAIAGTSLFKLRGWIESLEGTEREAARLLQWGTILAHGRNIPMERQSDASRMPPNCYTFQPDKKAVAKRVGKIIDFGEGSLEPLDHFAGGSFGSRTLR</sequence>
<gene>
    <name evidence="1" type="ORF">D3876_13815</name>
</gene>
<dbReference type="Proteomes" id="UP000286100">
    <property type="component" value="Unassembled WGS sequence"/>
</dbReference>
<evidence type="ECO:0000313" key="2">
    <source>
        <dbReference type="Proteomes" id="UP000286100"/>
    </source>
</evidence>
<organism evidence="1 2">
    <name type="scientific">Sphingomonas cavernae</name>
    <dbReference type="NCBI Taxonomy" id="2320861"/>
    <lineage>
        <taxon>Bacteria</taxon>
        <taxon>Pseudomonadati</taxon>
        <taxon>Pseudomonadota</taxon>
        <taxon>Alphaproteobacteria</taxon>
        <taxon>Sphingomonadales</taxon>
        <taxon>Sphingomonadaceae</taxon>
        <taxon>Sphingomonas</taxon>
    </lineage>
</organism>
<proteinExistence type="predicted"/>
<reference evidence="1 2" key="1">
    <citation type="submission" date="2018-09" db="EMBL/GenBank/DDBJ databases">
        <authorList>
            <person name="Zhu H."/>
        </authorList>
    </citation>
    <scope>NUCLEOTIDE SEQUENCE [LARGE SCALE GENOMIC DNA]</scope>
    <source>
        <strain evidence="1 2">K2R01-6</strain>
    </source>
</reference>
<dbReference type="RefSeq" id="WP_119763061.1">
    <property type="nucleotide sequence ID" value="NZ_QYUM01000003.1"/>
</dbReference>
<evidence type="ECO:0000313" key="1">
    <source>
        <dbReference type="EMBL" id="RJF91192.1"/>
    </source>
</evidence>